<feature type="signal peptide" evidence="1">
    <location>
        <begin position="1"/>
        <end position="20"/>
    </location>
</feature>
<feature type="chain" id="PRO_5041990787" description="AB hydrolase-1 domain-containing protein" evidence="1">
    <location>
        <begin position="21"/>
        <end position="364"/>
    </location>
</feature>
<dbReference type="SUPFAM" id="SSF53474">
    <property type="entry name" value="alpha/beta-Hydrolases"/>
    <property type="match status" value="1"/>
</dbReference>
<proteinExistence type="predicted"/>
<dbReference type="EMBL" id="JARIHO010000105">
    <property type="protein sequence ID" value="KAJ7303514.1"/>
    <property type="molecule type" value="Genomic_DNA"/>
</dbReference>
<evidence type="ECO:0000313" key="3">
    <source>
        <dbReference type="EMBL" id="KAJ7303514.1"/>
    </source>
</evidence>
<comment type="caution">
    <text evidence="3">The sequence shown here is derived from an EMBL/GenBank/DDBJ whole genome shotgun (WGS) entry which is preliminary data.</text>
</comment>
<evidence type="ECO:0000313" key="4">
    <source>
        <dbReference type="Proteomes" id="UP001218218"/>
    </source>
</evidence>
<dbReference type="InterPro" id="IPR000073">
    <property type="entry name" value="AB_hydrolase_1"/>
</dbReference>
<reference evidence="3" key="1">
    <citation type="submission" date="2023-03" db="EMBL/GenBank/DDBJ databases">
        <title>Massive genome expansion in bonnet fungi (Mycena s.s.) driven by repeated elements and novel gene families across ecological guilds.</title>
        <authorList>
            <consortium name="Lawrence Berkeley National Laboratory"/>
            <person name="Harder C.B."/>
            <person name="Miyauchi S."/>
            <person name="Viragh M."/>
            <person name="Kuo A."/>
            <person name="Thoen E."/>
            <person name="Andreopoulos B."/>
            <person name="Lu D."/>
            <person name="Skrede I."/>
            <person name="Drula E."/>
            <person name="Henrissat B."/>
            <person name="Morin E."/>
            <person name="Kohler A."/>
            <person name="Barry K."/>
            <person name="LaButti K."/>
            <person name="Morin E."/>
            <person name="Salamov A."/>
            <person name="Lipzen A."/>
            <person name="Mereny Z."/>
            <person name="Hegedus B."/>
            <person name="Baldrian P."/>
            <person name="Stursova M."/>
            <person name="Weitz H."/>
            <person name="Taylor A."/>
            <person name="Grigoriev I.V."/>
            <person name="Nagy L.G."/>
            <person name="Martin F."/>
            <person name="Kauserud H."/>
        </authorList>
    </citation>
    <scope>NUCLEOTIDE SEQUENCE</scope>
    <source>
        <strain evidence="3">CBHHK002</strain>
    </source>
</reference>
<dbReference type="Gene3D" id="3.40.50.1820">
    <property type="entry name" value="alpha/beta hydrolase"/>
    <property type="match status" value="1"/>
</dbReference>
<protein>
    <recommendedName>
        <fullName evidence="2">AB hydrolase-1 domain-containing protein</fullName>
    </recommendedName>
</protein>
<feature type="domain" description="AB hydrolase-1" evidence="2">
    <location>
        <begin position="83"/>
        <end position="341"/>
    </location>
</feature>
<organism evidence="3 4">
    <name type="scientific">Mycena albidolilacea</name>
    <dbReference type="NCBI Taxonomy" id="1033008"/>
    <lineage>
        <taxon>Eukaryota</taxon>
        <taxon>Fungi</taxon>
        <taxon>Dikarya</taxon>
        <taxon>Basidiomycota</taxon>
        <taxon>Agaricomycotina</taxon>
        <taxon>Agaricomycetes</taxon>
        <taxon>Agaricomycetidae</taxon>
        <taxon>Agaricales</taxon>
        <taxon>Marasmiineae</taxon>
        <taxon>Mycenaceae</taxon>
        <taxon>Mycena</taxon>
    </lineage>
</organism>
<evidence type="ECO:0000256" key="1">
    <source>
        <dbReference type="SAM" id="SignalP"/>
    </source>
</evidence>
<sequence length="364" mass="38937">MFLSALSALFYLSSIYVAAGASCACSSVTIPVRVDTLVPKDVTDIYGGLKSNASSLRPVNATYDVYGVFCRPDSYFFLGVLQLLVHGFTYDSQYWSPPVEEFRNYSYAAYSCDRGLSSLAIDWVGVGLSSRPANSSDVQFLSCASAVSQVARYVKTNSIVPGLLPFEKVIGIGHSAGSGLLNFGAITEGAQSPFAGLILTGELIVQSGEIPPLSAAPPARDVDPLRWGALDPGYITSLAGTRSAFYPPNATSFSPRMLQFDEFTKDVGTVGAYYQILSNSLATNYTGPVAKVIGSEDQLFCVGTGRCANVTALTAAERVVWPKAQRFEVVVSQGSGHCMNLDFFANGPFNTFVHYVKQFTGIPL</sequence>
<gene>
    <name evidence="3" type="ORF">DFH08DRAFT_722151</name>
</gene>
<name>A0AAD6Z2A5_9AGAR</name>
<accession>A0AAD6Z2A5</accession>
<dbReference type="AlphaFoldDB" id="A0AAD6Z2A5"/>
<keyword evidence="1" id="KW-0732">Signal</keyword>
<keyword evidence="4" id="KW-1185">Reference proteome</keyword>
<dbReference type="Pfam" id="PF12697">
    <property type="entry name" value="Abhydrolase_6"/>
    <property type="match status" value="1"/>
</dbReference>
<evidence type="ECO:0000259" key="2">
    <source>
        <dbReference type="Pfam" id="PF12697"/>
    </source>
</evidence>
<dbReference type="Proteomes" id="UP001218218">
    <property type="component" value="Unassembled WGS sequence"/>
</dbReference>
<dbReference type="InterPro" id="IPR029058">
    <property type="entry name" value="AB_hydrolase_fold"/>
</dbReference>